<keyword evidence="8 10" id="KW-0472">Membrane</keyword>
<feature type="transmembrane region" description="Helical" evidence="10">
    <location>
        <begin position="336"/>
        <end position="360"/>
    </location>
</feature>
<dbReference type="OrthoDB" id="9793589at2"/>
<evidence type="ECO:0000256" key="10">
    <source>
        <dbReference type="SAM" id="Phobius"/>
    </source>
</evidence>
<evidence type="ECO:0000259" key="11">
    <source>
        <dbReference type="Pfam" id="PF00999"/>
    </source>
</evidence>
<keyword evidence="9" id="KW-0739">Sodium transport</keyword>
<keyword evidence="3" id="KW-0050">Antiport</keyword>
<feature type="transmembrane region" description="Helical" evidence="10">
    <location>
        <begin position="306"/>
        <end position="324"/>
    </location>
</feature>
<feature type="transmembrane region" description="Helical" evidence="10">
    <location>
        <begin position="107"/>
        <end position="133"/>
    </location>
</feature>
<dbReference type="KEGG" id="llh:I41_15290"/>
<organism evidence="12 13">
    <name type="scientific">Lacipirellula limnantheis</name>
    <dbReference type="NCBI Taxonomy" id="2528024"/>
    <lineage>
        <taxon>Bacteria</taxon>
        <taxon>Pseudomonadati</taxon>
        <taxon>Planctomycetota</taxon>
        <taxon>Planctomycetia</taxon>
        <taxon>Pirellulales</taxon>
        <taxon>Lacipirellulaceae</taxon>
        <taxon>Lacipirellula</taxon>
    </lineage>
</organism>
<keyword evidence="5 10" id="KW-1133">Transmembrane helix</keyword>
<dbReference type="EMBL" id="CP036339">
    <property type="protein sequence ID" value="QDT72356.1"/>
    <property type="molecule type" value="Genomic_DNA"/>
</dbReference>
<dbReference type="Pfam" id="PF00999">
    <property type="entry name" value="Na_H_Exchanger"/>
    <property type="match status" value="1"/>
</dbReference>
<dbReference type="PANTHER" id="PTHR43562:SF3">
    <property type="entry name" value="SODIUM ION_PROTON EXCHANGER (EUROFUNG)"/>
    <property type="match status" value="1"/>
</dbReference>
<dbReference type="InterPro" id="IPR038770">
    <property type="entry name" value="Na+/solute_symporter_sf"/>
</dbReference>
<evidence type="ECO:0000313" key="13">
    <source>
        <dbReference type="Proteomes" id="UP000317909"/>
    </source>
</evidence>
<dbReference type="GO" id="GO:0006814">
    <property type="term" value="P:sodium ion transport"/>
    <property type="evidence" value="ECO:0007669"/>
    <property type="project" value="UniProtKB-KW"/>
</dbReference>
<evidence type="ECO:0000256" key="3">
    <source>
        <dbReference type="ARBA" id="ARBA00022449"/>
    </source>
</evidence>
<dbReference type="GO" id="GO:0016020">
    <property type="term" value="C:membrane"/>
    <property type="evidence" value="ECO:0007669"/>
    <property type="project" value="UniProtKB-SubCell"/>
</dbReference>
<proteinExistence type="predicted"/>
<gene>
    <name evidence="12" type="primary">nhaS3_2</name>
    <name evidence="12" type="ORF">I41_15290</name>
</gene>
<dbReference type="Proteomes" id="UP000317909">
    <property type="component" value="Chromosome"/>
</dbReference>
<dbReference type="GO" id="GO:0015297">
    <property type="term" value="F:antiporter activity"/>
    <property type="evidence" value="ECO:0007669"/>
    <property type="project" value="UniProtKB-KW"/>
</dbReference>
<accession>A0A517TVE7</accession>
<feature type="transmembrane region" description="Helical" evidence="10">
    <location>
        <begin position="381"/>
        <end position="407"/>
    </location>
</feature>
<dbReference type="AlphaFoldDB" id="A0A517TVE7"/>
<feature type="transmembrane region" description="Helical" evidence="10">
    <location>
        <begin position="145"/>
        <end position="166"/>
    </location>
</feature>
<sequence>MTEKEIGLLILTFGVFLCFVHVFGYVFERLRQPRLVGEIVAGIFLGPFVLGKLSPGVSDYLFANPALGADRTKAILGFIYWLGVLLLMFISGSQVKRLLSKENRRETAWILGIGTPLPFLIVMILGVSGVISIGPLVGVKGVEMSALLVLASAVAVTSIPVISRIFNDLGILHTRFASLILGSAVLEDIALWGVLAVATALTRQTSLADQYIVGSTAQHLVITFTFMGTAILAMPTVLKALGRWRWNLLLRASRLAYAIIVLFAYVGAAAYFEVNLVFAAFLAGFGLAGGISGGQREHFSDALDSISKFSYGIFIPVYFALVGYRLVFGRDFSPTLLVAFLLGSTALSLISVGLAAKLAGFRRLDILNLAITTNARGGPGIVLASVAFDAGIISAAFYTTLVLTAIITSQMAGLWLRYVLSRGWPLLSTDEEDVVEAPVATPVGGDLLGHPSSPSVGF</sequence>
<evidence type="ECO:0000256" key="6">
    <source>
        <dbReference type="ARBA" id="ARBA00023053"/>
    </source>
</evidence>
<reference evidence="12 13" key="1">
    <citation type="submission" date="2019-02" db="EMBL/GenBank/DDBJ databases">
        <title>Deep-cultivation of Planctomycetes and their phenomic and genomic characterization uncovers novel biology.</title>
        <authorList>
            <person name="Wiegand S."/>
            <person name="Jogler M."/>
            <person name="Boedeker C."/>
            <person name="Pinto D."/>
            <person name="Vollmers J."/>
            <person name="Rivas-Marin E."/>
            <person name="Kohn T."/>
            <person name="Peeters S.H."/>
            <person name="Heuer A."/>
            <person name="Rast P."/>
            <person name="Oberbeckmann S."/>
            <person name="Bunk B."/>
            <person name="Jeske O."/>
            <person name="Meyerdierks A."/>
            <person name="Storesund J.E."/>
            <person name="Kallscheuer N."/>
            <person name="Luecker S."/>
            <person name="Lage O.M."/>
            <person name="Pohl T."/>
            <person name="Merkel B.J."/>
            <person name="Hornburger P."/>
            <person name="Mueller R.-W."/>
            <person name="Bruemmer F."/>
            <person name="Labrenz M."/>
            <person name="Spormann A.M."/>
            <person name="Op den Camp H."/>
            <person name="Overmann J."/>
            <person name="Amann R."/>
            <person name="Jetten M.S.M."/>
            <person name="Mascher T."/>
            <person name="Medema M.H."/>
            <person name="Devos D.P."/>
            <person name="Kaster A.-K."/>
            <person name="Ovreas L."/>
            <person name="Rohde M."/>
            <person name="Galperin M.Y."/>
            <person name="Jogler C."/>
        </authorList>
    </citation>
    <scope>NUCLEOTIDE SEQUENCE [LARGE SCALE GENOMIC DNA]</scope>
    <source>
        <strain evidence="12 13">I41</strain>
    </source>
</reference>
<feature type="transmembrane region" description="Helical" evidence="10">
    <location>
        <begin position="6"/>
        <end position="28"/>
    </location>
</feature>
<feature type="transmembrane region" description="Helical" evidence="10">
    <location>
        <begin position="178"/>
        <end position="201"/>
    </location>
</feature>
<evidence type="ECO:0000256" key="4">
    <source>
        <dbReference type="ARBA" id="ARBA00022692"/>
    </source>
</evidence>
<evidence type="ECO:0000313" key="12">
    <source>
        <dbReference type="EMBL" id="QDT72356.1"/>
    </source>
</evidence>
<keyword evidence="4 10" id="KW-0812">Transmembrane</keyword>
<comment type="subcellular location">
    <subcellularLocation>
        <location evidence="1">Membrane</location>
        <topology evidence="1">Multi-pass membrane protein</topology>
    </subcellularLocation>
</comment>
<feature type="domain" description="Cation/H+ exchanger transmembrane" evidence="11">
    <location>
        <begin position="21"/>
        <end position="420"/>
    </location>
</feature>
<evidence type="ECO:0000256" key="8">
    <source>
        <dbReference type="ARBA" id="ARBA00023136"/>
    </source>
</evidence>
<evidence type="ECO:0000256" key="5">
    <source>
        <dbReference type="ARBA" id="ARBA00022989"/>
    </source>
</evidence>
<evidence type="ECO:0000256" key="9">
    <source>
        <dbReference type="ARBA" id="ARBA00023201"/>
    </source>
</evidence>
<feature type="transmembrane region" description="Helical" evidence="10">
    <location>
        <begin position="278"/>
        <end position="294"/>
    </location>
</feature>
<keyword evidence="6" id="KW-0915">Sodium</keyword>
<evidence type="ECO:0000256" key="1">
    <source>
        <dbReference type="ARBA" id="ARBA00004141"/>
    </source>
</evidence>
<feature type="transmembrane region" description="Helical" evidence="10">
    <location>
        <begin position="254"/>
        <end position="272"/>
    </location>
</feature>
<feature type="transmembrane region" description="Helical" evidence="10">
    <location>
        <begin position="74"/>
        <end position="95"/>
    </location>
</feature>
<dbReference type="GO" id="GO:1902600">
    <property type="term" value="P:proton transmembrane transport"/>
    <property type="evidence" value="ECO:0007669"/>
    <property type="project" value="InterPro"/>
</dbReference>
<feature type="transmembrane region" description="Helical" evidence="10">
    <location>
        <begin position="221"/>
        <end position="242"/>
    </location>
</feature>
<dbReference type="InterPro" id="IPR006153">
    <property type="entry name" value="Cation/H_exchanger_TM"/>
</dbReference>
<protein>
    <submittedName>
        <fullName evidence="12">High-affinity Na(+)/H(+) antiporter NhaS3</fullName>
    </submittedName>
</protein>
<feature type="transmembrane region" description="Helical" evidence="10">
    <location>
        <begin position="35"/>
        <end position="54"/>
    </location>
</feature>
<dbReference type="PANTHER" id="PTHR43562">
    <property type="entry name" value="NAPA-TYPE SODIUM/HYDROGEN ANTIPORTER"/>
    <property type="match status" value="1"/>
</dbReference>
<keyword evidence="13" id="KW-1185">Reference proteome</keyword>
<evidence type="ECO:0000256" key="2">
    <source>
        <dbReference type="ARBA" id="ARBA00022448"/>
    </source>
</evidence>
<evidence type="ECO:0000256" key="7">
    <source>
        <dbReference type="ARBA" id="ARBA00023065"/>
    </source>
</evidence>
<dbReference type="RefSeq" id="WP_145431936.1">
    <property type="nucleotide sequence ID" value="NZ_CP036339.1"/>
</dbReference>
<dbReference type="Gene3D" id="1.20.1530.20">
    <property type="match status" value="1"/>
</dbReference>
<keyword evidence="7" id="KW-0406">Ion transport</keyword>
<keyword evidence="2" id="KW-0813">Transport</keyword>
<name>A0A517TVE7_9BACT</name>